<keyword evidence="3" id="KW-1185">Reference proteome</keyword>
<gene>
    <name evidence="2" type="ORF">RMCB_1359</name>
</gene>
<accession>A0A100VWG9</accession>
<keyword evidence="1" id="KW-1133">Transmembrane helix</keyword>
<dbReference type="Proteomes" id="UP000069620">
    <property type="component" value="Unassembled WGS sequence"/>
</dbReference>
<keyword evidence="1" id="KW-0812">Transmembrane</keyword>
<name>A0A100VWG9_9MYCO</name>
<protein>
    <recommendedName>
        <fullName evidence="4">Transmembrane protein</fullName>
    </recommendedName>
</protein>
<evidence type="ECO:0000256" key="1">
    <source>
        <dbReference type="SAM" id="Phobius"/>
    </source>
</evidence>
<keyword evidence="1" id="KW-0472">Membrane</keyword>
<reference evidence="3" key="1">
    <citation type="journal article" date="2016" name="Genome Announc.">
        <title>Draft Genome Sequences of Five Rapidly Growing Mycobacterium Species, M. thermoresistibile, M. fortuitum subsp. acetamidolyticum, M. canariasense, M. brisbanense, and M. novocastrense.</title>
        <authorList>
            <person name="Katahira K."/>
            <person name="Ogura Y."/>
            <person name="Gotoh Y."/>
            <person name="Hayashi T."/>
        </authorList>
    </citation>
    <scope>NUCLEOTIDE SEQUENCE [LARGE SCALE GENOMIC DNA]</scope>
    <source>
        <strain evidence="3">JCM15654</strain>
    </source>
</reference>
<feature type="transmembrane region" description="Helical" evidence="1">
    <location>
        <begin position="120"/>
        <end position="139"/>
    </location>
</feature>
<organism evidence="2 3">
    <name type="scientific">Mycolicibacterium brisbanense</name>
    <dbReference type="NCBI Taxonomy" id="146020"/>
    <lineage>
        <taxon>Bacteria</taxon>
        <taxon>Bacillati</taxon>
        <taxon>Actinomycetota</taxon>
        <taxon>Actinomycetes</taxon>
        <taxon>Mycobacteriales</taxon>
        <taxon>Mycobacteriaceae</taxon>
        <taxon>Mycolicibacterium</taxon>
    </lineage>
</organism>
<proteinExistence type="predicted"/>
<dbReference type="STRING" id="146020.RMCB_1359"/>
<dbReference type="AlphaFoldDB" id="A0A100VWG9"/>
<evidence type="ECO:0008006" key="4">
    <source>
        <dbReference type="Google" id="ProtNLM"/>
    </source>
</evidence>
<evidence type="ECO:0000313" key="3">
    <source>
        <dbReference type="Proteomes" id="UP000069620"/>
    </source>
</evidence>
<dbReference type="EMBL" id="BCSX01000018">
    <property type="protein sequence ID" value="GAS87263.1"/>
    <property type="molecule type" value="Genomic_DNA"/>
</dbReference>
<evidence type="ECO:0000313" key="2">
    <source>
        <dbReference type="EMBL" id="GAS87263.1"/>
    </source>
</evidence>
<feature type="transmembrane region" description="Helical" evidence="1">
    <location>
        <begin position="87"/>
        <end position="108"/>
    </location>
</feature>
<comment type="caution">
    <text evidence="2">The sequence shown here is derived from an EMBL/GenBank/DDBJ whole genome shotgun (WGS) entry which is preliminary data.</text>
</comment>
<dbReference type="NCBIfam" id="NF041646">
    <property type="entry name" value="VC0807_fam"/>
    <property type="match status" value="1"/>
</dbReference>
<feature type="transmembrane region" description="Helical" evidence="1">
    <location>
        <begin position="200"/>
        <end position="220"/>
    </location>
</feature>
<feature type="transmembrane region" description="Helical" evidence="1">
    <location>
        <begin position="172"/>
        <end position="194"/>
    </location>
</feature>
<feature type="transmembrane region" description="Helical" evidence="1">
    <location>
        <begin position="53"/>
        <end position="75"/>
    </location>
</feature>
<reference evidence="3" key="2">
    <citation type="submission" date="2016-02" db="EMBL/GenBank/DDBJ databases">
        <title>Draft genome sequence of five rapidly growing Mycobacterium species.</title>
        <authorList>
            <person name="Katahira K."/>
            <person name="Gotou Y."/>
            <person name="Iida K."/>
            <person name="Ogura Y."/>
            <person name="Hayashi T."/>
        </authorList>
    </citation>
    <scope>NUCLEOTIDE SEQUENCE [LARGE SCALE GENOMIC DNA]</scope>
    <source>
        <strain evidence="3">JCM15654</strain>
    </source>
</reference>
<sequence length="236" mass="25044">MPVPAERVSGPLNAHRAFTGSAHIFTVVSQDHSLRPVLRGILLDVAPPLLAYYGLRAAGVSEYVALLTGTVLAGIKVSYDAIKARRLDPFAGYLMLNFGLSLAVGLATSDARMLMVGNTLVGGVGAVVFLGSCFIGTPLTQIIAERVRVISDESPEPGEAEFKRRVNVSLSAMWGIGLLIGTLISLAIIFSLSVDVANGVNTVVSLAFTALLMVVTVVMAKRARTRWDHLREQTAA</sequence>